<feature type="binding site" evidence="8">
    <location>
        <begin position="239"/>
        <end position="240"/>
    </location>
    <ligand>
        <name>NAD(+)</name>
        <dbReference type="ChEBI" id="CHEBI:57540"/>
    </ligand>
</feature>
<dbReference type="SMART" id="SM01003">
    <property type="entry name" value="AlaDh_PNT_N"/>
    <property type="match status" value="1"/>
</dbReference>
<dbReference type="AlphaFoldDB" id="Q1MXV6"/>
<comment type="catalytic activity">
    <reaction evidence="5">
        <text>L-alanine + NAD(+) + H2O = pyruvate + NH4(+) + NADH + H(+)</text>
        <dbReference type="Rhea" id="RHEA:18405"/>
        <dbReference type="ChEBI" id="CHEBI:15361"/>
        <dbReference type="ChEBI" id="CHEBI:15377"/>
        <dbReference type="ChEBI" id="CHEBI:15378"/>
        <dbReference type="ChEBI" id="CHEBI:28938"/>
        <dbReference type="ChEBI" id="CHEBI:57540"/>
        <dbReference type="ChEBI" id="CHEBI:57945"/>
        <dbReference type="ChEBI" id="CHEBI:57972"/>
        <dbReference type="EC" id="1.4.1.1"/>
    </reaction>
</comment>
<feature type="binding site" evidence="8">
    <location>
        <position position="198"/>
    </location>
    <ligand>
        <name>NAD(+)</name>
        <dbReference type="ChEBI" id="CHEBI:57540"/>
    </ligand>
</feature>
<dbReference type="NCBIfam" id="TIGR00518">
    <property type="entry name" value="alaDH"/>
    <property type="match status" value="1"/>
</dbReference>
<evidence type="ECO:0000256" key="4">
    <source>
        <dbReference type="ARBA" id="ARBA00023027"/>
    </source>
</evidence>
<dbReference type="Gene3D" id="3.40.50.720">
    <property type="entry name" value="NAD(P)-binding Rossmann-like Domain"/>
    <property type="match status" value="2"/>
</dbReference>
<dbReference type="GO" id="GO:0000286">
    <property type="term" value="F:alanine dehydrogenase activity"/>
    <property type="evidence" value="ECO:0007669"/>
    <property type="project" value="UniProtKB-UniRule"/>
</dbReference>
<dbReference type="GO" id="GO:0042853">
    <property type="term" value="P:L-alanine catabolic process"/>
    <property type="evidence" value="ECO:0007669"/>
    <property type="project" value="InterPro"/>
</dbReference>
<dbReference type="EC" id="1.4.1.1" evidence="2 5"/>
<comment type="caution">
    <text evidence="11">The sequence shown here is derived from an EMBL/GenBank/DDBJ whole genome shotgun (WGS) entry which is preliminary data.</text>
</comment>
<evidence type="ECO:0000256" key="3">
    <source>
        <dbReference type="ARBA" id="ARBA00023002"/>
    </source>
</evidence>
<sequence>MLIGVPKEIKNHEYRVGLTPAGVRELTSAGHDVVVETNAGLAIGLDNAQYESAGAKILDSAEAVFEQADMIVKVKEPQPNECKMLREGQLLFTYLHLAADKPQTDLLMASGATCVAYETVTDAHGGLPLLAPMSEVAGRLAPQEGAACLKKANGGSGVLIGGVPGVSPAQVSVIGGGVVGLNAARIALGMGANVTILDRSLARLKEIDDMFGDKLNTLFSTEEAIREQIKIADMVIGAVLIPGAAAPKLISKDMLSTMKPGSVLVDVAIDQGGCFETSKPTTHQEPTYEIDGVIHYCVANMPGAVARTSTFALTNATLPYVVQLANKGKDALAANPHLLEGLNVHKGQLTCEAVAEAFNYDFVTPAKALGLSGNVQKIA</sequence>
<protein>
    <recommendedName>
        <fullName evidence="2 5">Alanine dehydrogenase</fullName>
        <ecNumber evidence="2 5">1.4.1.1</ecNumber>
    </recommendedName>
</protein>
<feature type="active site" description="Proton donor/acceptor" evidence="6">
    <location>
        <position position="270"/>
    </location>
</feature>
<evidence type="ECO:0000259" key="10">
    <source>
        <dbReference type="SMART" id="SM01003"/>
    </source>
</evidence>
<evidence type="ECO:0000259" key="9">
    <source>
        <dbReference type="SMART" id="SM01002"/>
    </source>
</evidence>
<dbReference type="GO" id="GO:0005886">
    <property type="term" value="C:plasma membrane"/>
    <property type="evidence" value="ECO:0007669"/>
    <property type="project" value="TreeGrafter"/>
</dbReference>
<dbReference type="Pfam" id="PF01262">
    <property type="entry name" value="AlaDh_PNT_C"/>
    <property type="match status" value="1"/>
</dbReference>
<evidence type="ECO:0000256" key="6">
    <source>
        <dbReference type="PIRSR" id="PIRSR000183-1"/>
    </source>
</evidence>
<evidence type="ECO:0000256" key="7">
    <source>
        <dbReference type="PIRSR" id="PIRSR000183-2"/>
    </source>
</evidence>
<feature type="binding site" evidence="8">
    <location>
        <position position="220"/>
    </location>
    <ligand>
        <name>NAD(+)</name>
        <dbReference type="ChEBI" id="CHEBI:57540"/>
    </ligand>
</feature>
<dbReference type="InterPro" id="IPR008143">
    <property type="entry name" value="Ala_DH/PNT_CS2"/>
</dbReference>
<dbReference type="GO" id="GO:0000166">
    <property type="term" value="F:nucleotide binding"/>
    <property type="evidence" value="ECO:0007669"/>
    <property type="project" value="UniProtKB-KW"/>
</dbReference>
<accession>Q1MXV6</accession>
<dbReference type="InterPro" id="IPR036291">
    <property type="entry name" value="NAD(P)-bd_dom_sf"/>
</dbReference>
<dbReference type="CDD" id="cd05305">
    <property type="entry name" value="L-AlaDH"/>
    <property type="match status" value="1"/>
</dbReference>
<dbReference type="EMBL" id="AAQH01000032">
    <property type="protein sequence ID" value="EAT10822.1"/>
    <property type="molecule type" value="Genomic_DNA"/>
</dbReference>
<feature type="domain" description="Alanine dehydrogenase/pyridine nucleotide transhydrogenase N-terminal" evidence="10">
    <location>
        <begin position="4"/>
        <end position="137"/>
    </location>
</feature>
<dbReference type="InterPro" id="IPR007886">
    <property type="entry name" value="AlaDH/PNT_N"/>
</dbReference>
<feature type="active site" description="Proton donor/acceptor" evidence="6">
    <location>
        <position position="96"/>
    </location>
</feature>
<dbReference type="FunFam" id="3.40.50.720:FF:000049">
    <property type="entry name" value="Alanine dehydrogenase"/>
    <property type="match status" value="1"/>
</dbReference>
<keyword evidence="3 5" id="KW-0560">Oxidoreductase</keyword>
<evidence type="ECO:0000256" key="1">
    <source>
        <dbReference type="ARBA" id="ARBA00005689"/>
    </source>
</evidence>
<dbReference type="Proteomes" id="UP000004263">
    <property type="component" value="Unassembled WGS sequence"/>
</dbReference>
<dbReference type="InterPro" id="IPR008141">
    <property type="entry name" value="Ala_DH"/>
</dbReference>
<feature type="binding site" evidence="8">
    <location>
        <position position="134"/>
    </location>
    <ligand>
        <name>NAD(+)</name>
        <dbReference type="ChEBI" id="CHEBI:57540"/>
    </ligand>
</feature>
<dbReference type="RefSeq" id="WP_007016834.1">
    <property type="nucleotide sequence ID" value="NZ_AAQH01000032.1"/>
</dbReference>
<dbReference type="PIRSF" id="PIRSF000183">
    <property type="entry name" value="Alanine_dh"/>
    <property type="match status" value="1"/>
</dbReference>
<evidence type="ECO:0000256" key="2">
    <source>
        <dbReference type="ARBA" id="ARBA00012897"/>
    </source>
</evidence>
<feature type="binding site" evidence="7">
    <location>
        <position position="75"/>
    </location>
    <ligand>
        <name>substrate</name>
    </ligand>
</feature>
<dbReference type="SUPFAM" id="SSF52283">
    <property type="entry name" value="Formate/glycerate dehydrogenase catalytic domain-like"/>
    <property type="match status" value="1"/>
</dbReference>
<dbReference type="OrthoDB" id="9804592at2"/>
<organism evidence="11 12">
    <name type="scientific">Bermanella marisrubri</name>
    <dbReference type="NCBI Taxonomy" id="207949"/>
    <lineage>
        <taxon>Bacteria</taxon>
        <taxon>Pseudomonadati</taxon>
        <taxon>Pseudomonadota</taxon>
        <taxon>Gammaproteobacteria</taxon>
        <taxon>Oceanospirillales</taxon>
        <taxon>Oceanospirillaceae</taxon>
        <taxon>Bermanella</taxon>
    </lineage>
</organism>
<name>Q1MXV6_9GAMM</name>
<feature type="binding site" evidence="8">
    <location>
        <begin position="298"/>
        <end position="301"/>
    </location>
    <ligand>
        <name>NAD(+)</name>
        <dbReference type="ChEBI" id="CHEBI:57540"/>
    </ligand>
</feature>
<feature type="binding site" evidence="7">
    <location>
        <position position="15"/>
    </location>
    <ligand>
        <name>substrate</name>
    </ligand>
</feature>
<keyword evidence="12" id="KW-1185">Reference proteome</keyword>
<dbReference type="SMART" id="SM01002">
    <property type="entry name" value="AlaDh_PNT_C"/>
    <property type="match status" value="1"/>
</dbReference>
<dbReference type="InterPro" id="IPR007698">
    <property type="entry name" value="AlaDH/PNT_NAD(H)-bd"/>
</dbReference>
<evidence type="ECO:0000313" key="12">
    <source>
        <dbReference type="Proteomes" id="UP000004263"/>
    </source>
</evidence>
<dbReference type="SUPFAM" id="SSF51735">
    <property type="entry name" value="NAD(P)-binding Rossmann-fold domains"/>
    <property type="match status" value="1"/>
</dbReference>
<reference evidence="11 12" key="1">
    <citation type="submission" date="2006-03" db="EMBL/GenBank/DDBJ databases">
        <authorList>
            <person name="Pinhassi J."/>
            <person name="Pedros-Alio C."/>
            <person name="Ferriera S."/>
            <person name="Johnson J."/>
            <person name="Kravitz S."/>
            <person name="Halpern A."/>
            <person name="Remington K."/>
            <person name="Beeson K."/>
            <person name="Tran B."/>
            <person name="Rogers Y.-H."/>
            <person name="Friedman R."/>
            <person name="Venter J.C."/>
        </authorList>
    </citation>
    <scope>NUCLEOTIDE SEQUENCE [LARGE SCALE GENOMIC DNA]</scope>
    <source>
        <strain evidence="11 12">RED65</strain>
    </source>
</reference>
<proteinExistence type="inferred from homology"/>
<dbReference type="PROSITE" id="PS00837">
    <property type="entry name" value="ALADH_PNT_2"/>
    <property type="match status" value="1"/>
</dbReference>
<gene>
    <name evidence="11" type="ORF">RED65_02544</name>
</gene>
<comment type="similarity">
    <text evidence="1 5">Belongs to the AlaDH/PNT family.</text>
</comment>
<keyword evidence="4 5" id="KW-0520">NAD</keyword>
<evidence type="ECO:0000256" key="5">
    <source>
        <dbReference type="PIRNR" id="PIRNR000183"/>
    </source>
</evidence>
<feature type="domain" description="Alanine dehydrogenase/pyridine nucleotide transhydrogenase NAD(H)-binding" evidence="9">
    <location>
        <begin position="149"/>
        <end position="297"/>
    </location>
</feature>
<keyword evidence="8" id="KW-0547">Nucleotide-binding</keyword>
<evidence type="ECO:0000313" key="11">
    <source>
        <dbReference type="EMBL" id="EAT10822.1"/>
    </source>
</evidence>
<dbReference type="HOGENOM" id="CLU_003376_3_0_6"/>
<dbReference type="Pfam" id="PF05222">
    <property type="entry name" value="AlaDh_PNT_N"/>
    <property type="match status" value="1"/>
</dbReference>
<feature type="binding site" evidence="8">
    <location>
        <begin position="267"/>
        <end position="270"/>
    </location>
    <ligand>
        <name>NAD(+)</name>
        <dbReference type="ChEBI" id="CHEBI:57540"/>
    </ligand>
</feature>
<evidence type="ECO:0000256" key="8">
    <source>
        <dbReference type="PIRSR" id="PIRSR000183-3"/>
    </source>
</evidence>
<dbReference type="STRING" id="207949.RED65_02544"/>
<dbReference type="PANTHER" id="PTHR42795">
    <property type="entry name" value="ALANINE DEHYDROGENASE"/>
    <property type="match status" value="1"/>
</dbReference>
<feature type="binding site" evidence="8">
    <location>
        <position position="203"/>
    </location>
    <ligand>
        <name>NAD(+)</name>
        <dbReference type="ChEBI" id="CHEBI:57540"/>
    </ligand>
</feature>
<dbReference type="PANTHER" id="PTHR42795:SF1">
    <property type="entry name" value="ALANINE DEHYDROGENASE"/>
    <property type="match status" value="1"/>
</dbReference>